<comment type="caution">
    <text evidence="2">The sequence shown here is derived from an EMBL/GenBank/DDBJ whole genome shotgun (WGS) entry which is preliminary data.</text>
</comment>
<organism evidence="2 3">
    <name type="scientific">Streptomyces polyrhachis</name>
    <dbReference type="NCBI Taxonomy" id="1282885"/>
    <lineage>
        <taxon>Bacteria</taxon>
        <taxon>Bacillati</taxon>
        <taxon>Actinomycetota</taxon>
        <taxon>Actinomycetes</taxon>
        <taxon>Kitasatosporales</taxon>
        <taxon>Streptomycetaceae</taxon>
        <taxon>Streptomyces</taxon>
    </lineage>
</organism>
<dbReference type="RefSeq" id="WP_386416090.1">
    <property type="nucleotide sequence ID" value="NZ_JBHSZO010000026.1"/>
</dbReference>
<dbReference type="EMBL" id="JBHSZO010000026">
    <property type="protein sequence ID" value="MFC7219889.1"/>
    <property type="molecule type" value="Genomic_DNA"/>
</dbReference>
<feature type="region of interest" description="Disordered" evidence="1">
    <location>
        <begin position="134"/>
        <end position="156"/>
    </location>
</feature>
<evidence type="ECO:0000256" key="1">
    <source>
        <dbReference type="SAM" id="MobiDB-lite"/>
    </source>
</evidence>
<proteinExistence type="predicted"/>
<reference evidence="3" key="1">
    <citation type="journal article" date="2019" name="Int. J. Syst. Evol. Microbiol.">
        <title>The Global Catalogue of Microorganisms (GCM) 10K type strain sequencing project: providing services to taxonomists for standard genome sequencing and annotation.</title>
        <authorList>
            <consortium name="The Broad Institute Genomics Platform"/>
            <consortium name="The Broad Institute Genome Sequencing Center for Infectious Disease"/>
            <person name="Wu L."/>
            <person name="Ma J."/>
        </authorList>
    </citation>
    <scope>NUCLEOTIDE SEQUENCE [LARGE SCALE GENOMIC DNA]</scope>
    <source>
        <strain evidence="3">CGMCC 1.13681</strain>
    </source>
</reference>
<name>A0ABW2GIF1_9ACTN</name>
<keyword evidence="3" id="KW-1185">Reference proteome</keyword>
<dbReference type="Proteomes" id="UP001596413">
    <property type="component" value="Unassembled WGS sequence"/>
</dbReference>
<protein>
    <submittedName>
        <fullName evidence="2">Uncharacterized protein</fullName>
    </submittedName>
</protein>
<evidence type="ECO:0000313" key="3">
    <source>
        <dbReference type="Proteomes" id="UP001596413"/>
    </source>
</evidence>
<sequence length="156" mass="16587">MAGPRFLYVPTVATGEDGGGEPVTGVTWRLVGGNNRELGRAAAALADLATCRAEVAELRAQAARLCPVLAMAGGMGMWAWRVALDKRLVAVAPRPYRRQREAQYNLGQFLAALPAAVLPEGVSVRPRLRDLHLGTRLRPAPGDGRAPRSLAVGEGR</sequence>
<gene>
    <name evidence="2" type="ORF">ACFQLX_17210</name>
</gene>
<evidence type="ECO:0000313" key="2">
    <source>
        <dbReference type="EMBL" id="MFC7219889.1"/>
    </source>
</evidence>
<accession>A0ABW2GIF1</accession>